<dbReference type="Proteomes" id="UP001295684">
    <property type="component" value="Unassembled WGS sequence"/>
</dbReference>
<sequence>MIGGTHQYPLQQQSHHCETSYMGVLHALMNTVELLGEELFRVKYSTSPGKVSAHDARFNTKLESTLKAFERLEEFKTCNLYKTTDVLAKILGKAKTKPVHMKSTTKINSLRKNSEIQKPYQKVFIIGAGSAEEKMSPRKSIDQTMLSASFAGEFDSMRMSFCNASYTPETKTASKKIADLKKSGIRKPTVFNTSGNLKTMKVHRNSEKKCATKKGFNKTVGRNKRNIVSFTPSKLNMSIRDFDKDMNSFTAGSTCGFSDE</sequence>
<dbReference type="AlphaFoldDB" id="A0AAD1UNR1"/>
<protein>
    <submittedName>
        <fullName evidence="1">Uncharacterized protein</fullName>
    </submittedName>
</protein>
<dbReference type="EMBL" id="CAMPGE010011341">
    <property type="protein sequence ID" value="CAI2370177.1"/>
    <property type="molecule type" value="Genomic_DNA"/>
</dbReference>
<organism evidence="1 2">
    <name type="scientific">Euplotes crassus</name>
    <dbReference type="NCBI Taxonomy" id="5936"/>
    <lineage>
        <taxon>Eukaryota</taxon>
        <taxon>Sar</taxon>
        <taxon>Alveolata</taxon>
        <taxon>Ciliophora</taxon>
        <taxon>Intramacronucleata</taxon>
        <taxon>Spirotrichea</taxon>
        <taxon>Hypotrichia</taxon>
        <taxon>Euplotida</taxon>
        <taxon>Euplotidae</taxon>
        <taxon>Moneuplotes</taxon>
    </lineage>
</organism>
<reference evidence="1" key="1">
    <citation type="submission" date="2023-07" db="EMBL/GenBank/DDBJ databases">
        <authorList>
            <consortium name="AG Swart"/>
            <person name="Singh M."/>
            <person name="Singh A."/>
            <person name="Seah K."/>
            <person name="Emmerich C."/>
        </authorList>
    </citation>
    <scope>NUCLEOTIDE SEQUENCE</scope>
    <source>
        <strain evidence="1">DP1</strain>
    </source>
</reference>
<keyword evidence="2" id="KW-1185">Reference proteome</keyword>
<evidence type="ECO:0000313" key="1">
    <source>
        <dbReference type="EMBL" id="CAI2370177.1"/>
    </source>
</evidence>
<accession>A0AAD1UNR1</accession>
<proteinExistence type="predicted"/>
<name>A0AAD1UNR1_EUPCR</name>
<comment type="caution">
    <text evidence="1">The sequence shown here is derived from an EMBL/GenBank/DDBJ whole genome shotgun (WGS) entry which is preliminary data.</text>
</comment>
<gene>
    <name evidence="1" type="ORF">ECRASSUSDP1_LOCUS11485</name>
</gene>
<evidence type="ECO:0000313" key="2">
    <source>
        <dbReference type="Proteomes" id="UP001295684"/>
    </source>
</evidence>